<evidence type="ECO:0000313" key="2">
    <source>
        <dbReference type="Proteomes" id="UP001162992"/>
    </source>
</evidence>
<organism evidence="1 2">
    <name type="scientific">Diphasiastrum complanatum</name>
    <name type="common">Issler's clubmoss</name>
    <name type="synonym">Lycopodium complanatum</name>
    <dbReference type="NCBI Taxonomy" id="34168"/>
    <lineage>
        <taxon>Eukaryota</taxon>
        <taxon>Viridiplantae</taxon>
        <taxon>Streptophyta</taxon>
        <taxon>Embryophyta</taxon>
        <taxon>Tracheophyta</taxon>
        <taxon>Lycopodiopsida</taxon>
        <taxon>Lycopodiales</taxon>
        <taxon>Lycopodiaceae</taxon>
        <taxon>Lycopodioideae</taxon>
        <taxon>Diphasiastrum</taxon>
    </lineage>
</organism>
<dbReference type="EMBL" id="CM055107">
    <property type="protein sequence ID" value="KAJ7527144.1"/>
    <property type="molecule type" value="Genomic_DNA"/>
</dbReference>
<accession>A0ACC2BBI3</accession>
<evidence type="ECO:0000313" key="1">
    <source>
        <dbReference type="EMBL" id="KAJ7527144.1"/>
    </source>
</evidence>
<dbReference type="Proteomes" id="UP001162992">
    <property type="component" value="Chromosome 16"/>
</dbReference>
<gene>
    <name evidence="1" type="ORF">O6H91_16G039100</name>
</gene>
<proteinExistence type="predicted"/>
<comment type="caution">
    <text evidence="1">The sequence shown here is derived from an EMBL/GenBank/DDBJ whole genome shotgun (WGS) entry which is preliminary data.</text>
</comment>
<keyword evidence="2" id="KW-1185">Reference proteome</keyword>
<protein>
    <submittedName>
        <fullName evidence="1">Uncharacterized protein</fullName>
    </submittedName>
</protein>
<sequence length="162" mass="17241">MIISMSNMDSISYGRNTSSLLIVVSCVLLAAVQWCNAAQYKVGGDNGWVLGGSNYAAWSRHHNFRAGDTLLFQYPPGTHSVLQVSQQDFKDCSTSSPVLTATGGSNVIRLSKAGTYWFICGFNGHCSGGMKFAVQASGSAATAQELSESSDHYLNACPTQLS</sequence>
<name>A0ACC2BBI3_DIPCM</name>
<reference evidence="2" key="1">
    <citation type="journal article" date="2024" name="Proc. Natl. Acad. Sci. U.S.A.">
        <title>Extraordinary preservation of gene collinearity over three hundred million years revealed in homosporous lycophytes.</title>
        <authorList>
            <person name="Li C."/>
            <person name="Wickell D."/>
            <person name="Kuo L.Y."/>
            <person name="Chen X."/>
            <person name="Nie B."/>
            <person name="Liao X."/>
            <person name="Peng D."/>
            <person name="Ji J."/>
            <person name="Jenkins J."/>
            <person name="Williams M."/>
            <person name="Shu S."/>
            <person name="Plott C."/>
            <person name="Barry K."/>
            <person name="Rajasekar S."/>
            <person name="Grimwood J."/>
            <person name="Han X."/>
            <person name="Sun S."/>
            <person name="Hou Z."/>
            <person name="He W."/>
            <person name="Dai G."/>
            <person name="Sun C."/>
            <person name="Schmutz J."/>
            <person name="Leebens-Mack J.H."/>
            <person name="Li F.W."/>
            <person name="Wang L."/>
        </authorList>
    </citation>
    <scope>NUCLEOTIDE SEQUENCE [LARGE SCALE GENOMIC DNA]</scope>
    <source>
        <strain evidence="2">cv. PW_Plant_1</strain>
    </source>
</reference>